<dbReference type="AlphaFoldDB" id="B8XU05"/>
<proteinExistence type="predicted"/>
<feature type="non-terminal residue" evidence="1">
    <location>
        <position position="1"/>
    </location>
</feature>
<name>B8XU05_BABMI</name>
<organism evidence="1">
    <name type="scientific">Babesia microti</name>
    <dbReference type="NCBI Taxonomy" id="5868"/>
    <lineage>
        <taxon>Eukaryota</taxon>
        <taxon>Sar</taxon>
        <taxon>Alveolata</taxon>
        <taxon>Apicomplexa</taxon>
        <taxon>Aconoidasida</taxon>
        <taxon>Piroplasmida</taxon>
        <taxon>Babesiidae</taxon>
        <taxon>Babesia</taxon>
    </lineage>
</organism>
<dbReference type="EMBL" id="FJ440563">
    <property type="protein sequence ID" value="ACL50649.1"/>
    <property type="molecule type" value="Genomic_DNA"/>
</dbReference>
<reference evidence="1" key="1">
    <citation type="submission" date="2008-11" db="EMBL/GenBank/DDBJ databases">
        <title>Identification of Babesia microti Antigens and Development of Diagnostic IgG and IgM ELISA's for Babesiosis.</title>
        <authorList>
            <person name="Hoey J.G."/>
            <person name="Goldenberg H.B."/>
            <person name="Tilton R.C."/>
            <person name="Valois-Cruz F."/>
            <person name="Adelson M.E."/>
            <person name="Mordechai E."/>
        </authorList>
    </citation>
    <scope>NUCLEOTIDE SEQUENCE</scope>
</reference>
<feature type="non-terminal residue" evidence="1">
    <location>
        <position position="124"/>
    </location>
</feature>
<dbReference type="VEuPathDB" id="PiroplasmaDB:BMR1_02g04260"/>
<accession>B8XU05</accession>
<sequence length="124" mass="14808">LTIGRDLSYIYKISVEKLKLDKKHDGHKDYIEEKNKEKDKLEKELKKCFPEQQYFMKKEEYVKLFDNSSTTLSKYKSFVDEVFDKAYGTLEGDVSKDFEYECKQRKVDTTFYVVDAFESLSYSL</sequence>
<protein>
    <submittedName>
        <fullName evidence="1">Seroreactive antigen 5-1-1</fullName>
    </submittedName>
</protein>
<evidence type="ECO:0000313" key="1">
    <source>
        <dbReference type="EMBL" id="ACL50649.1"/>
    </source>
</evidence>